<evidence type="ECO:0000313" key="2">
    <source>
        <dbReference type="Proteomes" id="UP001165190"/>
    </source>
</evidence>
<organism evidence="1 2">
    <name type="scientific">Hibiscus trionum</name>
    <name type="common">Flower of an hour</name>
    <dbReference type="NCBI Taxonomy" id="183268"/>
    <lineage>
        <taxon>Eukaryota</taxon>
        <taxon>Viridiplantae</taxon>
        <taxon>Streptophyta</taxon>
        <taxon>Embryophyta</taxon>
        <taxon>Tracheophyta</taxon>
        <taxon>Spermatophyta</taxon>
        <taxon>Magnoliopsida</taxon>
        <taxon>eudicotyledons</taxon>
        <taxon>Gunneridae</taxon>
        <taxon>Pentapetalae</taxon>
        <taxon>rosids</taxon>
        <taxon>malvids</taxon>
        <taxon>Malvales</taxon>
        <taxon>Malvaceae</taxon>
        <taxon>Malvoideae</taxon>
        <taxon>Hibiscus</taxon>
    </lineage>
</organism>
<dbReference type="AlphaFoldDB" id="A0A9W7HL09"/>
<dbReference type="Proteomes" id="UP001165190">
    <property type="component" value="Unassembled WGS sequence"/>
</dbReference>
<comment type="caution">
    <text evidence="1">The sequence shown here is derived from an EMBL/GenBank/DDBJ whole genome shotgun (WGS) entry which is preliminary data.</text>
</comment>
<dbReference type="EMBL" id="BSYR01000016">
    <property type="protein sequence ID" value="GMI79314.1"/>
    <property type="molecule type" value="Genomic_DNA"/>
</dbReference>
<dbReference type="OrthoDB" id="613853at2759"/>
<sequence length="101" mass="11853">MSIIQKRLCKVPKVVEGPPHMYLKELEVIVFMGHPMETKFVACLIKSAIKLEKIVIHTRLLDFLHLKISHSKEFNENTRRMVHELAHQLMENRLEAELVLL</sequence>
<name>A0A9W7HL09_HIBTR</name>
<protein>
    <recommendedName>
        <fullName evidence="3">FBD domain-containing protein</fullName>
    </recommendedName>
</protein>
<evidence type="ECO:0000313" key="1">
    <source>
        <dbReference type="EMBL" id="GMI79314.1"/>
    </source>
</evidence>
<accession>A0A9W7HL09</accession>
<reference evidence="1" key="1">
    <citation type="submission" date="2023-05" db="EMBL/GenBank/DDBJ databases">
        <title>Genome and transcriptome analyses reveal genes involved in the formation of fine ridges on petal epidermal cells in Hibiscus trionum.</title>
        <authorList>
            <person name="Koshimizu S."/>
            <person name="Masuda S."/>
            <person name="Ishii T."/>
            <person name="Shirasu K."/>
            <person name="Hoshino A."/>
            <person name="Arita M."/>
        </authorList>
    </citation>
    <scope>NUCLEOTIDE SEQUENCE</scope>
    <source>
        <strain evidence="1">Hamamatsu line</strain>
    </source>
</reference>
<gene>
    <name evidence="1" type="ORF">HRI_001600700</name>
</gene>
<keyword evidence="2" id="KW-1185">Reference proteome</keyword>
<evidence type="ECO:0008006" key="3">
    <source>
        <dbReference type="Google" id="ProtNLM"/>
    </source>
</evidence>
<proteinExistence type="predicted"/>